<keyword evidence="5" id="KW-0862">Zinc</keyword>
<dbReference type="RefSeq" id="WP_259051779.1">
    <property type="nucleotide sequence ID" value="NZ_JANUCQ010000002.1"/>
</dbReference>
<comment type="cofactor">
    <cofactor evidence="5">
        <name>Zn(2+)</name>
        <dbReference type="ChEBI" id="CHEBI:29105"/>
    </cofactor>
    <text evidence="5">Binds 1 zinc ion per homodimer.</text>
</comment>
<dbReference type="SUPFAM" id="SSF75712">
    <property type="entry name" value="Rad50 coiled-coil Zn hook"/>
    <property type="match status" value="1"/>
</dbReference>
<comment type="caution">
    <text evidence="5">Lacks conserved residue(s) required for the propagation of feature annotation.</text>
</comment>
<keyword evidence="2 5" id="KW-0378">Hydrolase</keyword>
<accession>A0ABT2EWN4</accession>
<keyword evidence="7" id="KW-0269">Exonuclease</keyword>
<feature type="binding site" evidence="5">
    <location>
        <position position="139"/>
    </location>
    <ligand>
        <name>ATP</name>
        <dbReference type="ChEBI" id="CHEBI:30616"/>
    </ligand>
</feature>
<evidence type="ECO:0000256" key="3">
    <source>
        <dbReference type="ARBA" id="ARBA00023054"/>
    </source>
</evidence>
<dbReference type="HAMAP" id="MF_00449">
    <property type="entry name" value="RAD50"/>
    <property type="match status" value="1"/>
</dbReference>
<feature type="binding site" evidence="5">
    <location>
        <position position="531"/>
    </location>
    <ligand>
        <name>Zn(2+)</name>
        <dbReference type="ChEBI" id="CHEBI:29105"/>
    </ligand>
</feature>
<evidence type="ECO:0000256" key="2">
    <source>
        <dbReference type="ARBA" id="ARBA00022801"/>
    </source>
</evidence>
<comment type="function">
    <text evidence="5">Part of the Rad50/Mre11 complex, which is involved in the early steps of DNA double-strand break (DSB) repair. The complex may facilitate opening of the processed DNA ends to aid in the recruitment of HerA and NurA. Rad50 controls the balance between DNA end bridging and DNA resection via ATP-dependent structural rearrangements of the Rad50/Mre11 complex.</text>
</comment>
<dbReference type="SUPFAM" id="SSF52540">
    <property type="entry name" value="P-loop containing nucleoside triphosphate hydrolases"/>
    <property type="match status" value="1"/>
</dbReference>
<keyword evidence="5" id="KW-0479">Metal-binding</keyword>
<comment type="caution">
    <text evidence="7">The sequence shown here is derived from an EMBL/GenBank/DDBJ whole genome shotgun (WGS) entry which is preliminary data.</text>
</comment>
<feature type="coiled-coil region" evidence="5">
    <location>
        <begin position="885"/>
        <end position="926"/>
    </location>
</feature>
<sequence>MILKSLELQNFRSHRNSKIEFKEGITTIVGKNGSGKSSIFQAINYALFAPSGKDYSLQNMIKNEADSFRISFTFEVRGKTYTVIRQRNRKSTKSENILFLKDNLNDNILADNNSNVNAKVQEILEMDNNVFANAIYIKQGDIVNLVNLAPKTRKDTIDKILGVEKYAKAHEKMKEIINRYDEKIKVLTNNLTDEEVIYESISKNNELIQNYNNLKSENANNLKNLKSNEKDVLDKLDILKANSEKNEEYNLNLLTNNGKIDKLNNNISNLSDDKSILIDNKTKIFEKKENYKKCMVLMQKMDLVNEKLYNKDNKEFYNKYKELKSNLSYLIKSYGDYRCDNIVKKDNTIIDVQKSTELLNISSNEILIAENINKMGEIAKNTKSIKNFDKSLDIISNDLEVIITELDAIATQKSNMEENKGYYIQYEQLSNKLDDLNEKINVSTILSGRISDIQKEIKNLENTLKEHAKQTIKIKEIEKKLTNLENVEQDIKLNNEKLNSLKSNKINLETKINELITSNNELKSISDKKVCPTCRTELSDEKKNEIISNNDKLIEDYKEALDKCINNIGNISNDLKVATVILNELNNLKTQLVLLNSKKESEINLKLELDEKINNLQNLQNENRLNGKLDDLKALKAELTSKQQYIKDGYTKYVYAENYLKNNNMGNAKTSELDDKKNEIIQKFLEILEKSNKLSLINFTLDSELINTNTLKSFKVELGNSLDTLKDKMKYLQGLNKLLCDITDILKEIASKDLKTKYYEYENNLSDKNSLELELKIYNPDYELYKNSEAVINTYISNYGSKNSKYYEYFENSDLEQLLNNNNEIDVKIAKFEELINKLLNLTNESIRKIETKNNEIISKINALNYSKEEHELFRGKNEALKQQIYDINLEIQKIHSEIVNLENENKHFKQKLEDNNQKKDELNKLKYFKNYLTKVRKVFSRDGVQKHIREMYIPLIQKHANAIFSEFGMPYSHIQITPDCDLIVDEIPVSNMSGGEQVAVALALRLGIANAICDNMECIILDEPTAYLDEDRRRNLLTIFSSIKKINQIVIITHHHEMEEIANEVIRLTKKGDDSKITISEAN</sequence>
<dbReference type="PANTHER" id="PTHR32114">
    <property type="entry name" value="ABC TRANSPORTER ABCH.3"/>
    <property type="match status" value="1"/>
</dbReference>
<feature type="coiled-coil region" evidence="5">
    <location>
        <begin position="543"/>
        <end position="574"/>
    </location>
</feature>
<keyword evidence="3 5" id="KW-0175">Coiled coil</keyword>
<feature type="domain" description="Rad50/SbcC-type AAA" evidence="6">
    <location>
        <begin position="5"/>
        <end position="211"/>
    </location>
</feature>
<evidence type="ECO:0000256" key="4">
    <source>
        <dbReference type="ARBA" id="ARBA00023204"/>
    </source>
</evidence>
<dbReference type="Pfam" id="PF13476">
    <property type="entry name" value="AAA_23"/>
    <property type="match status" value="1"/>
</dbReference>
<evidence type="ECO:0000259" key="6">
    <source>
        <dbReference type="Pfam" id="PF13476"/>
    </source>
</evidence>
<evidence type="ECO:0000313" key="8">
    <source>
        <dbReference type="Proteomes" id="UP001140258"/>
    </source>
</evidence>
<dbReference type="Gene3D" id="1.10.287.510">
    <property type="entry name" value="Helix hairpin bin"/>
    <property type="match status" value="1"/>
</dbReference>
<dbReference type="Proteomes" id="UP001140258">
    <property type="component" value="Unassembled WGS sequence"/>
</dbReference>
<evidence type="ECO:0000256" key="5">
    <source>
        <dbReference type="HAMAP-Rule" id="MF_00449"/>
    </source>
</evidence>
<feature type="binding site" evidence="5">
    <location>
        <position position="12"/>
    </location>
    <ligand>
        <name>ATP</name>
        <dbReference type="ChEBI" id="CHEBI:30616"/>
    </ligand>
</feature>
<keyword evidence="7" id="KW-0540">Nuclease</keyword>
<keyword evidence="5" id="KW-0547">Nucleotide-binding</keyword>
<feature type="coiled-coil region" evidence="5">
    <location>
        <begin position="599"/>
        <end position="642"/>
    </location>
</feature>
<organism evidence="7 8">
    <name type="scientific">Methanococcus voltae PS</name>
    <dbReference type="NCBI Taxonomy" id="523842"/>
    <lineage>
        <taxon>Archaea</taxon>
        <taxon>Methanobacteriati</taxon>
        <taxon>Methanobacteriota</taxon>
        <taxon>Methanomada group</taxon>
        <taxon>Methanococci</taxon>
        <taxon>Methanococcales</taxon>
        <taxon>Methanococcaceae</taxon>
        <taxon>Methanococcus</taxon>
    </lineage>
</organism>
<gene>
    <name evidence="5" type="primary">rad50</name>
    <name evidence="7" type="ORF">M2325_001053</name>
</gene>
<feature type="coiled-coil region" evidence="5">
    <location>
        <begin position="163"/>
        <end position="280"/>
    </location>
</feature>
<reference evidence="7" key="1">
    <citation type="submission" date="2022-08" db="EMBL/GenBank/DDBJ databases">
        <title>Genomic Encyclopedia of Type Strains, Phase V (KMG-V): Genome sequencing to study the core and pangenomes of soil and plant-associated prokaryotes.</title>
        <authorList>
            <person name="Whitman W."/>
        </authorList>
    </citation>
    <scope>NUCLEOTIDE SEQUENCE</scope>
    <source>
        <strain evidence="7">PS</strain>
    </source>
</reference>
<comment type="domain">
    <text evidence="5">The two conserved Cys that bind zinc constitute the zinc-hook, which separates the large intramolecular coiled coil regions. The 2 Cys residues coordinate one molecule of zinc with the help of the 2 Cys residues of the zinc-hook of another Rad50 molecule, thereby forming a V-shaped homodimer.</text>
</comment>
<feature type="binding site" evidence="5">
    <location>
        <begin position="32"/>
        <end position="38"/>
    </location>
    <ligand>
        <name>ATP</name>
        <dbReference type="ChEBI" id="CHEBI:30616"/>
    </ligand>
</feature>
<comment type="similarity">
    <text evidence="5">Belongs to the SMC family. RAD50 subfamily.</text>
</comment>
<name>A0ABT2EWN4_METVO</name>
<dbReference type="GO" id="GO:0004527">
    <property type="term" value="F:exonuclease activity"/>
    <property type="evidence" value="ECO:0007669"/>
    <property type="project" value="UniProtKB-KW"/>
</dbReference>
<keyword evidence="8" id="KW-1185">Reference proteome</keyword>
<evidence type="ECO:0000313" key="7">
    <source>
        <dbReference type="EMBL" id="MCS3922368.1"/>
    </source>
</evidence>
<keyword evidence="5" id="KW-0067">ATP-binding</keyword>
<dbReference type="EMBL" id="JANUCQ010000002">
    <property type="protein sequence ID" value="MCS3922368.1"/>
    <property type="molecule type" value="Genomic_DNA"/>
</dbReference>
<dbReference type="Gene3D" id="3.40.50.300">
    <property type="entry name" value="P-loop containing nucleotide triphosphate hydrolases"/>
    <property type="match status" value="2"/>
</dbReference>
<protein>
    <recommendedName>
        <fullName evidence="5">DNA double-strand break repair Rad50 ATPase</fullName>
    </recommendedName>
</protein>
<keyword evidence="4 5" id="KW-0234">DNA repair</keyword>
<dbReference type="InterPro" id="IPR022982">
    <property type="entry name" value="Rad50_ATPase_archaeal"/>
</dbReference>
<comment type="subunit">
    <text evidence="5">Homodimer. Forms a heterotetramer composed of two Mre11 subunits and two Rad50 subunits.</text>
</comment>
<evidence type="ECO:0000256" key="1">
    <source>
        <dbReference type="ARBA" id="ARBA00022763"/>
    </source>
</evidence>
<keyword evidence="1 5" id="KW-0227">DNA damage</keyword>
<dbReference type="InterPro" id="IPR038729">
    <property type="entry name" value="Rad50/SbcC_AAA"/>
</dbReference>
<dbReference type="PANTHER" id="PTHR32114:SF2">
    <property type="entry name" value="ABC TRANSPORTER ABCH.3"/>
    <property type="match status" value="1"/>
</dbReference>
<feature type="binding site" evidence="5">
    <location>
        <position position="534"/>
    </location>
    <ligand>
        <name>Zn(2+)</name>
        <dbReference type="ChEBI" id="CHEBI:29105"/>
    </ligand>
</feature>
<feature type="coiled-coil region" evidence="5">
    <location>
        <begin position="419"/>
        <end position="518"/>
    </location>
</feature>
<dbReference type="InterPro" id="IPR027417">
    <property type="entry name" value="P-loop_NTPase"/>
</dbReference>
<proteinExistence type="inferred from homology"/>